<protein>
    <recommendedName>
        <fullName evidence="2">Flavinylation-associated cytochrome domain-containing protein</fullName>
    </recommendedName>
</protein>
<dbReference type="EMBL" id="FWYF01000002">
    <property type="protein sequence ID" value="SMD34894.1"/>
    <property type="molecule type" value="Genomic_DNA"/>
</dbReference>
<sequence length="68" mass="7832">MRYKNLVSLLTALCFFVLAVSGVLSFFLDYSRKLATIHTVFGYFFMACVGLHLTNNWPSFKSYTHKKS</sequence>
<accession>A0A1W2GEF0</accession>
<evidence type="ECO:0000313" key="3">
    <source>
        <dbReference type="EMBL" id="SMD34894.1"/>
    </source>
</evidence>
<keyword evidence="1" id="KW-0812">Transmembrane</keyword>
<dbReference type="SUPFAM" id="SSF81342">
    <property type="entry name" value="Transmembrane di-heme cytochromes"/>
    <property type="match status" value="1"/>
</dbReference>
<dbReference type="Proteomes" id="UP000192472">
    <property type="component" value="Unassembled WGS sequence"/>
</dbReference>
<dbReference type="GO" id="GO:0022904">
    <property type="term" value="P:respiratory electron transport chain"/>
    <property type="evidence" value="ECO:0007669"/>
    <property type="project" value="InterPro"/>
</dbReference>
<dbReference type="InterPro" id="IPR025517">
    <property type="entry name" value="DUF4405"/>
</dbReference>
<feature type="transmembrane region" description="Helical" evidence="1">
    <location>
        <begin position="35"/>
        <end position="53"/>
    </location>
</feature>
<dbReference type="OrthoDB" id="947651at2"/>
<dbReference type="InterPro" id="IPR016174">
    <property type="entry name" value="Di-haem_cyt_TM"/>
</dbReference>
<evidence type="ECO:0000313" key="4">
    <source>
        <dbReference type="Proteomes" id="UP000192472"/>
    </source>
</evidence>
<organism evidence="3 4">
    <name type="scientific">Reichenbachiella faecimaris</name>
    <dbReference type="NCBI Taxonomy" id="692418"/>
    <lineage>
        <taxon>Bacteria</taxon>
        <taxon>Pseudomonadati</taxon>
        <taxon>Bacteroidota</taxon>
        <taxon>Cytophagia</taxon>
        <taxon>Cytophagales</taxon>
        <taxon>Reichenbachiellaceae</taxon>
        <taxon>Reichenbachiella</taxon>
    </lineage>
</organism>
<dbReference type="STRING" id="692418.SAMN04488029_2239"/>
<gene>
    <name evidence="3" type="ORF">SAMN04488029_2239</name>
</gene>
<evidence type="ECO:0000259" key="2">
    <source>
        <dbReference type="Pfam" id="PF14358"/>
    </source>
</evidence>
<keyword evidence="4" id="KW-1185">Reference proteome</keyword>
<keyword evidence="1" id="KW-1133">Transmembrane helix</keyword>
<dbReference type="RefSeq" id="WP_084372898.1">
    <property type="nucleotide sequence ID" value="NZ_FWYF01000002.1"/>
</dbReference>
<feature type="domain" description="Flavinylation-associated cytochrome" evidence="2">
    <location>
        <begin position="6"/>
        <end position="57"/>
    </location>
</feature>
<dbReference type="AlphaFoldDB" id="A0A1W2GEF0"/>
<proteinExistence type="predicted"/>
<evidence type="ECO:0000256" key="1">
    <source>
        <dbReference type="SAM" id="Phobius"/>
    </source>
</evidence>
<dbReference type="Pfam" id="PF14358">
    <property type="entry name" value="DUF4405"/>
    <property type="match status" value="1"/>
</dbReference>
<reference evidence="3 4" key="1">
    <citation type="submission" date="2017-04" db="EMBL/GenBank/DDBJ databases">
        <authorList>
            <person name="Afonso C.L."/>
            <person name="Miller P.J."/>
            <person name="Scott M.A."/>
            <person name="Spackman E."/>
            <person name="Goraichik I."/>
            <person name="Dimitrov K.M."/>
            <person name="Suarez D.L."/>
            <person name="Swayne D.E."/>
        </authorList>
    </citation>
    <scope>NUCLEOTIDE SEQUENCE [LARGE SCALE GENOMIC DNA]</scope>
    <source>
        <strain evidence="3 4">DSM 26133</strain>
    </source>
</reference>
<name>A0A1W2GEF0_REIFA</name>
<keyword evidence="1" id="KW-0472">Membrane</keyword>
<dbReference type="GO" id="GO:0016020">
    <property type="term" value="C:membrane"/>
    <property type="evidence" value="ECO:0007669"/>
    <property type="project" value="InterPro"/>
</dbReference>